<sequence length="279" mass="30421">MKKISIVLFVISAALSGCATSQGEAKDLEALPDKLRFALLETKRDSELCNAYNNPAIKANTSIQIEQILRDRKISQCTALGKVRSIPAMNDTRAGDAVASQMQTDSLKETKAAENEPVGPPSRFDILGIRPGVSTERDVLAQARANLGKNGDSMLYRFEIGGFQMPCGVQYERGRVAAFICFTGKKHSGESNIHSHEILVKGFTEKFGTPTRSEKVAVTNGFGAAFSNNRVTWEDASGAWLQLNSISETIDQGSLSLFSAENIRRKLKAAEAEDAKRKF</sequence>
<dbReference type="AlphaFoldDB" id="A0A4R6QR77"/>
<name>A0A4R6QR77_9BURK</name>
<evidence type="ECO:0000313" key="2">
    <source>
        <dbReference type="EMBL" id="TDP74080.1"/>
    </source>
</evidence>
<dbReference type="RefSeq" id="WP_133698740.1">
    <property type="nucleotide sequence ID" value="NZ_SNXS01000001.1"/>
</dbReference>
<keyword evidence="3" id="KW-1185">Reference proteome</keyword>
<proteinExistence type="predicted"/>
<evidence type="ECO:0000256" key="1">
    <source>
        <dbReference type="SAM" id="SignalP"/>
    </source>
</evidence>
<organism evidence="2 3">
    <name type="scientific">Roseateles toxinivorans</name>
    <dbReference type="NCBI Taxonomy" id="270368"/>
    <lineage>
        <taxon>Bacteria</taxon>
        <taxon>Pseudomonadati</taxon>
        <taxon>Pseudomonadota</taxon>
        <taxon>Betaproteobacteria</taxon>
        <taxon>Burkholderiales</taxon>
        <taxon>Sphaerotilaceae</taxon>
        <taxon>Roseateles</taxon>
    </lineage>
</organism>
<protein>
    <recommendedName>
        <fullName evidence="4">Lipoprotein</fullName>
    </recommendedName>
</protein>
<dbReference type="InParanoid" id="A0A4R6QR77"/>
<dbReference type="Proteomes" id="UP000295361">
    <property type="component" value="Unassembled WGS sequence"/>
</dbReference>
<gene>
    <name evidence="2" type="ORF">DES47_101127</name>
</gene>
<feature type="chain" id="PRO_5020624705" description="Lipoprotein" evidence="1">
    <location>
        <begin position="20"/>
        <end position="279"/>
    </location>
</feature>
<dbReference type="OrthoDB" id="10013325at2"/>
<keyword evidence="1" id="KW-0732">Signal</keyword>
<evidence type="ECO:0008006" key="4">
    <source>
        <dbReference type="Google" id="ProtNLM"/>
    </source>
</evidence>
<dbReference type="EMBL" id="SNXS01000001">
    <property type="protein sequence ID" value="TDP74080.1"/>
    <property type="molecule type" value="Genomic_DNA"/>
</dbReference>
<accession>A0A4R6QR77</accession>
<feature type="signal peptide" evidence="1">
    <location>
        <begin position="1"/>
        <end position="19"/>
    </location>
</feature>
<evidence type="ECO:0000313" key="3">
    <source>
        <dbReference type="Proteomes" id="UP000295361"/>
    </source>
</evidence>
<dbReference type="PROSITE" id="PS51257">
    <property type="entry name" value="PROKAR_LIPOPROTEIN"/>
    <property type="match status" value="1"/>
</dbReference>
<comment type="caution">
    <text evidence="2">The sequence shown here is derived from an EMBL/GenBank/DDBJ whole genome shotgun (WGS) entry which is preliminary data.</text>
</comment>
<reference evidence="2 3" key="1">
    <citation type="submission" date="2019-03" db="EMBL/GenBank/DDBJ databases">
        <title>Genomic Encyclopedia of Type Strains, Phase IV (KMG-IV): sequencing the most valuable type-strain genomes for metagenomic binning, comparative biology and taxonomic classification.</title>
        <authorList>
            <person name="Goeker M."/>
        </authorList>
    </citation>
    <scope>NUCLEOTIDE SEQUENCE [LARGE SCALE GENOMIC DNA]</scope>
    <source>
        <strain evidence="2 3">DSM 16998</strain>
    </source>
</reference>